<dbReference type="Proteomes" id="UP001152320">
    <property type="component" value="Chromosome 21"/>
</dbReference>
<accession>A0A9Q1BC53</accession>
<dbReference type="OrthoDB" id="2020542at2759"/>
<evidence type="ECO:0000313" key="2">
    <source>
        <dbReference type="EMBL" id="KAJ8021245.1"/>
    </source>
</evidence>
<proteinExistence type="predicted"/>
<sequence>MAGGNAHNKVKRERPRTSSLLFAGRPKEEHMNSVNSLTQPLLRYELDQSVSQQHNDGRRKLGTFFGVLVPCVLCMFSAILYLRLVNIFPRTVRGWNLLPQNITDLEDPKQFKSAALRILRLDD</sequence>
<dbReference type="AlphaFoldDB" id="A0A9Q1BC53"/>
<feature type="transmembrane region" description="Helical" evidence="1">
    <location>
        <begin position="61"/>
        <end position="82"/>
    </location>
</feature>
<keyword evidence="1" id="KW-0472">Membrane</keyword>
<organism evidence="2 3">
    <name type="scientific">Holothuria leucospilota</name>
    <name type="common">Black long sea cucumber</name>
    <name type="synonym">Mertensiothuria leucospilota</name>
    <dbReference type="NCBI Taxonomy" id="206669"/>
    <lineage>
        <taxon>Eukaryota</taxon>
        <taxon>Metazoa</taxon>
        <taxon>Echinodermata</taxon>
        <taxon>Eleutherozoa</taxon>
        <taxon>Echinozoa</taxon>
        <taxon>Holothuroidea</taxon>
        <taxon>Aspidochirotacea</taxon>
        <taxon>Aspidochirotida</taxon>
        <taxon>Holothuriidae</taxon>
        <taxon>Holothuria</taxon>
    </lineage>
</organism>
<evidence type="ECO:0000256" key="1">
    <source>
        <dbReference type="SAM" id="Phobius"/>
    </source>
</evidence>
<name>A0A9Q1BC53_HOLLE</name>
<dbReference type="EMBL" id="JAIZAY010000021">
    <property type="protein sequence ID" value="KAJ8021245.1"/>
    <property type="molecule type" value="Genomic_DNA"/>
</dbReference>
<keyword evidence="3" id="KW-1185">Reference proteome</keyword>
<gene>
    <name evidence="2" type="ORF">HOLleu_38391</name>
</gene>
<keyword evidence="1" id="KW-0812">Transmembrane</keyword>
<protein>
    <submittedName>
        <fullName evidence="2">Uncharacterized protein</fullName>
    </submittedName>
</protein>
<keyword evidence="1" id="KW-1133">Transmembrane helix</keyword>
<comment type="caution">
    <text evidence="2">The sequence shown here is derived from an EMBL/GenBank/DDBJ whole genome shotgun (WGS) entry which is preliminary data.</text>
</comment>
<evidence type="ECO:0000313" key="3">
    <source>
        <dbReference type="Proteomes" id="UP001152320"/>
    </source>
</evidence>
<reference evidence="2" key="1">
    <citation type="submission" date="2021-10" db="EMBL/GenBank/DDBJ databases">
        <title>Tropical sea cucumber genome reveals ecological adaptation and Cuvierian tubules defense mechanism.</title>
        <authorList>
            <person name="Chen T."/>
        </authorList>
    </citation>
    <scope>NUCLEOTIDE SEQUENCE</scope>
    <source>
        <strain evidence="2">Nanhai2018</strain>
        <tissue evidence="2">Muscle</tissue>
    </source>
</reference>